<feature type="compositionally biased region" description="Basic residues" evidence="5">
    <location>
        <begin position="223"/>
        <end position="240"/>
    </location>
</feature>
<dbReference type="PANTHER" id="PTHR45626:SF17">
    <property type="entry name" value="HELICASE-LIKE TRANSCRIPTION FACTOR"/>
    <property type="match status" value="1"/>
</dbReference>
<feature type="domain" description="Helicase C-terminal" evidence="6">
    <location>
        <begin position="37"/>
        <end position="188"/>
    </location>
</feature>
<evidence type="ECO:0000256" key="1">
    <source>
        <dbReference type="ARBA" id="ARBA00022741"/>
    </source>
</evidence>
<dbReference type="CDD" id="cd18793">
    <property type="entry name" value="SF2_C_SNF"/>
    <property type="match status" value="1"/>
</dbReference>
<keyword evidence="4" id="KW-0067">ATP-binding</keyword>
<sequence length="735" mass="80560">VITLGAENVIPEIHHATTTSILTQEDLGIPRVDWSGYAPSALNADAGRRPGKIIVYTMLAKFHDKMTEFLESAGIGTIFVNGHIEAGERHKRIGQFEKDPRLTVLIISGVGSTGLNLTAANVVILYDLTWSAVTAQQIHARIHRQGQTSPTWAIQMVATDTFEVLLATIGLGKGSMASQFLDPARHLEYYTPLAAAAAQSVEGEDNDPPPDDSQRAEPPSKPPGKRPRSSSSKPRAKRPRRTNDGDLVDGPGWGYSSPQEGPASEDPTPSSSRARDTPTTSSEPYAPSGGEQVMDVDEPVDDGVPSPMDEPGYDSVPSPMDEPGYDSVPSPVDEPGNDGVASPADEPVPAGYVPTPEEVFDGILADYGWTPGSKEFHAFYHTAVSNVEIGRRWKDPSTKSRETQIMLYSCYAFVEVYAQRYTPVHPRLIPFMSEGSTSANDFPLRRRYRAALRRKTAARIAFNAQDQEGELEPADQQQVDEDHELCIAYQLQFPHIDLDQEFVADDGDALDDEGEIENPHSQHDAREMDEVDAYDDPQLDFEAEKIQGVDAYDDPELDFEADADDEDGMNVDEDDGLDAVPNNASPSPVAQHQRSVPIRKWLAGGVFWQDLMPPGAADESPRASPSPPEKPRRRRSRPRQRIESSDSGSETRAASVDPVPSPSSNPYVKPTGRPTTRRNRDASSFQSRTPGSRSTLISSDDETPYEAQKWAGREHKGKAGVRKIILPDKRRPGRS</sequence>
<dbReference type="InterPro" id="IPR050628">
    <property type="entry name" value="SNF2_RAD54_helicase_TF"/>
</dbReference>
<dbReference type="AlphaFoldDB" id="A0AAD7K504"/>
<dbReference type="PANTHER" id="PTHR45626">
    <property type="entry name" value="TRANSCRIPTION TERMINATION FACTOR 2-RELATED"/>
    <property type="match status" value="1"/>
</dbReference>
<comment type="caution">
    <text evidence="7">The sequence shown here is derived from an EMBL/GenBank/DDBJ whole genome shotgun (WGS) entry which is preliminary data.</text>
</comment>
<dbReference type="GO" id="GO:0004386">
    <property type="term" value="F:helicase activity"/>
    <property type="evidence" value="ECO:0007669"/>
    <property type="project" value="UniProtKB-KW"/>
</dbReference>
<dbReference type="GO" id="GO:0008094">
    <property type="term" value="F:ATP-dependent activity, acting on DNA"/>
    <property type="evidence" value="ECO:0007669"/>
    <property type="project" value="TreeGrafter"/>
</dbReference>
<dbReference type="GO" id="GO:0006281">
    <property type="term" value="P:DNA repair"/>
    <property type="evidence" value="ECO:0007669"/>
    <property type="project" value="TreeGrafter"/>
</dbReference>
<feature type="compositionally biased region" description="Acidic residues" evidence="5">
    <location>
        <begin position="551"/>
        <end position="577"/>
    </location>
</feature>
<evidence type="ECO:0000313" key="7">
    <source>
        <dbReference type="EMBL" id="KAJ7775896.1"/>
    </source>
</evidence>
<feature type="compositionally biased region" description="Basic and acidic residues" evidence="5">
    <location>
        <begin position="725"/>
        <end position="735"/>
    </location>
</feature>
<evidence type="ECO:0000256" key="4">
    <source>
        <dbReference type="ARBA" id="ARBA00022840"/>
    </source>
</evidence>
<feature type="compositionally biased region" description="Low complexity" evidence="5">
    <location>
        <begin position="655"/>
        <end position="670"/>
    </location>
</feature>
<dbReference type="Proteomes" id="UP001215280">
    <property type="component" value="Unassembled WGS sequence"/>
</dbReference>
<feature type="region of interest" description="Disordered" evidence="5">
    <location>
        <begin position="547"/>
        <end position="596"/>
    </location>
</feature>
<keyword evidence="8" id="KW-1185">Reference proteome</keyword>
<keyword evidence="3" id="KW-0347">Helicase</keyword>
<name>A0AAD7K504_9AGAR</name>
<organism evidence="7 8">
    <name type="scientific">Mycena maculata</name>
    <dbReference type="NCBI Taxonomy" id="230809"/>
    <lineage>
        <taxon>Eukaryota</taxon>
        <taxon>Fungi</taxon>
        <taxon>Dikarya</taxon>
        <taxon>Basidiomycota</taxon>
        <taxon>Agaricomycotina</taxon>
        <taxon>Agaricomycetes</taxon>
        <taxon>Agaricomycetidae</taxon>
        <taxon>Agaricales</taxon>
        <taxon>Marasmiineae</taxon>
        <taxon>Mycenaceae</taxon>
        <taxon>Mycena</taxon>
    </lineage>
</organism>
<dbReference type="GO" id="GO:0005524">
    <property type="term" value="F:ATP binding"/>
    <property type="evidence" value="ECO:0007669"/>
    <property type="project" value="UniProtKB-KW"/>
</dbReference>
<dbReference type="Pfam" id="PF00271">
    <property type="entry name" value="Helicase_C"/>
    <property type="match status" value="1"/>
</dbReference>
<evidence type="ECO:0000259" key="6">
    <source>
        <dbReference type="PROSITE" id="PS51194"/>
    </source>
</evidence>
<proteinExistence type="predicted"/>
<feature type="region of interest" description="Disordered" evidence="5">
    <location>
        <begin position="610"/>
        <end position="735"/>
    </location>
</feature>
<feature type="compositionally biased region" description="Polar residues" evidence="5">
    <location>
        <begin position="682"/>
        <end position="698"/>
    </location>
</feature>
<dbReference type="InterPro" id="IPR049730">
    <property type="entry name" value="SNF2/RAD54-like_C"/>
</dbReference>
<feature type="region of interest" description="Disordered" evidence="5">
    <location>
        <begin position="198"/>
        <end position="351"/>
    </location>
</feature>
<dbReference type="InterPro" id="IPR001650">
    <property type="entry name" value="Helicase_C-like"/>
</dbReference>
<dbReference type="PROSITE" id="PS51194">
    <property type="entry name" value="HELICASE_CTER"/>
    <property type="match status" value="1"/>
</dbReference>
<protein>
    <recommendedName>
        <fullName evidence="6">Helicase C-terminal domain-containing protein</fullName>
    </recommendedName>
</protein>
<dbReference type="SMART" id="SM00490">
    <property type="entry name" value="HELICc"/>
    <property type="match status" value="1"/>
</dbReference>
<feature type="non-terminal residue" evidence="7">
    <location>
        <position position="1"/>
    </location>
</feature>
<keyword evidence="1" id="KW-0547">Nucleotide-binding</keyword>
<evidence type="ECO:0000256" key="2">
    <source>
        <dbReference type="ARBA" id="ARBA00022801"/>
    </source>
</evidence>
<evidence type="ECO:0000313" key="8">
    <source>
        <dbReference type="Proteomes" id="UP001215280"/>
    </source>
</evidence>
<keyword evidence="2" id="KW-0378">Hydrolase</keyword>
<dbReference type="EMBL" id="JARJLG010000013">
    <property type="protein sequence ID" value="KAJ7775896.1"/>
    <property type="molecule type" value="Genomic_DNA"/>
</dbReference>
<feature type="compositionally biased region" description="Polar residues" evidence="5">
    <location>
        <begin position="267"/>
        <end position="283"/>
    </location>
</feature>
<evidence type="ECO:0000256" key="5">
    <source>
        <dbReference type="SAM" id="MobiDB-lite"/>
    </source>
</evidence>
<gene>
    <name evidence="7" type="ORF">DFH07DRAFT_766842</name>
</gene>
<dbReference type="GO" id="GO:0005634">
    <property type="term" value="C:nucleus"/>
    <property type="evidence" value="ECO:0007669"/>
    <property type="project" value="TreeGrafter"/>
</dbReference>
<dbReference type="InterPro" id="IPR027417">
    <property type="entry name" value="P-loop_NTPase"/>
</dbReference>
<dbReference type="Gene3D" id="3.40.50.300">
    <property type="entry name" value="P-loop containing nucleotide triphosphate hydrolases"/>
    <property type="match status" value="1"/>
</dbReference>
<reference evidence="7" key="1">
    <citation type="submission" date="2023-03" db="EMBL/GenBank/DDBJ databases">
        <title>Massive genome expansion in bonnet fungi (Mycena s.s.) driven by repeated elements and novel gene families across ecological guilds.</title>
        <authorList>
            <consortium name="Lawrence Berkeley National Laboratory"/>
            <person name="Harder C.B."/>
            <person name="Miyauchi S."/>
            <person name="Viragh M."/>
            <person name="Kuo A."/>
            <person name="Thoen E."/>
            <person name="Andreopoulos B."/>
            <person name="Lu D."/>
            <person name="Skrede I."/>
            <person name="Drula E."/>
            <person name="Henrissat B."/>
            <person name="Morin E."/>
            <person name="Kohler A."/>
            <person name="Barry K."/>
            <person name="LaButti K."/>
            <person name="Morin E."/>
            <person name="Salamov A."/>
            <person name="Lipzen A."/>
            <person name="Mereny Z."/>
            <person name="Hegedus B."/>
            <person name="Baldrian P."/>
            <person name="Stursova M."/>
            <person name="Weitz H."/>
            <person name="Taylor A."/>
            <person name="Grigoriev I.V."/>
            <person name="Nagy L.G."/>
            <person name="Martin F."/>
            <person name="Kauserud H."/>
        </authorList>
    </citation>
    <scope>NUCLEOTIDE SEQUENCE</scope>
    <source>
        <strain evidence="7">CBHHK188m</strain>
    </source>
</reference>
<dbReference type="SUPFAM" id="SSF52540">
    <property type="entry name" value="P-loop containing nucleoside triphosphate hydrolases"/>
    <property type="match status" value="1"/>
</dbReference>
<dbReference type="GO" id="GO:0016787">
    <property type="term" value="F:hydrolase activity"/>
    <property type="evidence" value="ECO:0007669"/>
    <property type="project" value="UniProtKB-KW"/>
</dbReference>
<evidence type="ECO:0000256" key="3">
    <source>
        <dbReference type="ARBA" id="ARBA00022806"/>
    </source>
</evidence>
<feature type="compositionally biased region" description="Polar residues" evidence="5">
    <location>
        <begin position="582"/>
        <end position="594"/>
    </location>
</feature>
<accession>A0AAD7K504</accession>